<evidence type="ECO:0000313" key="4">
    <source>
        <dbReference type="Proteomes" id="UP001140206"/>
    </source>
</evidence>
<accession>A0AAV8E9S5</accession>
<dbReference type="GO" id="GO:0000160">
    <property type="term" value="P:phosphorelay signal transduction system"/>
    <property type="evidence" value="ECO:0007669"/>
    <property type="project" value="InterPro"/>
</dbReference>
<dbReference type="PANTHER" id="PTHR43228">
    <property type="entry name" value="TWO-COMPONENT RESPONSE REGULATOR"/>
    <property type="match status" value="1"/>
</dbReference>
<keyword evidence="1" id="KW-0597">Phosphoprotein</keyword>
<dbReference type="EMBL" id="JAMFTS010000003">
    <property type="protein sequence ID" value="KAJ4776325.1"/>
    <property type="molecule type" value="Genomic_DNA"/>
</dbReference>
<dbReference type="AlphaFoldDB" id="A0AAV8E9S5"/>
<comment type="caution">
    <text evidence="3">The sequence shown here is derived from an EMBL/GenBank/DDBJ whole genome shotgun (WGS) entry which is preliminary data.</text>
</comment>
<organism evidence="3 4">
    <name type="scientific">Rhynchospora pubera</name>
    <dbReference type="NCBI Taxonomy" id="906938"/>
    <lineage>
        <taxon>Eukaryota</taxon>
        <taxon>Viridiplantae</taxon>
        <taxon>Streptophyta</taxon>
        <taxon>Embryophyta</taxon>
        <taxon>Tracheophyta</taxon>
        <taxon>Spermatophyta</taxon>
        <taxon>Magnoliopsida</taxon>
        <taxon>Liliopsida</taxon>
        <taxon>Poales</taxon>
        <taxon>Cyperaceae</taxon>
        <taxon>Cyperoideae</taxon>
        <taxon>Rhynchosporeae</taxon>
        <taxon>Rhynchospora</taxon>
    </lineage>
</organism>
<sequence length="125" mass="13725">MASSQVVKVLIVDDDVVTRRIYRTMLLRFGFEITEAGDGKSAVNQFLTGNEYDLILMDNDMPGMNGVEATRTLRGMGILAKIIAITADDANSRGAFLDAGADEFLLKPVNFTMLTVILKAFNFLN</sequence>
<dbReference type="SMART" id="SM00448">
    <property type="entry name" value="REC"/>
    <property type="match status" value="1"/>
</dbReference>
<dbReference type="PANTHER" id="PTHR43228:SF1">
    <property type="entry name" value="TWO-COMPONENT RESPONSE REGULATOR ARR22"/>
    <property type="match status" value="1"/>
</dbReference>
<dbReference type="SUPFAM" id="SSF52172">
    <property type="entry name" value="CheY-like"/>
    <property type="match status" value="1"/>
</dbReference>
<protein>
    <recommendedName>
        <fullName evidence="2">Response regulatory domain-containing protein</fullName>
    </recommendedName>
</protein>
<dbReference type="PROSITE" id="PS50110">
    <property type="entry name" value="RESPONSE_REGULATORY"/>
    <property type="match status" value="1"/>
</dbReference>
<dbReference type="Pfam" id="PF00072">
    <property type="entry name" value="Response_reg"/>
    <property type="match status" value="1"/>
</dbReference>
<dbReference type="InterPro" id="IPR011006">
    <property type="entry name" value="CheY-like_superfamily"/>
</dbReference>
<evidence type="ECO:0000313" key="3">
    <source>
        <dbReference type="EMBL" id="KAJ4776325.1"/>
    </source>
</evidence>
<gene>
    <name evidence="3" type="ORF">LUZ62_060582</name>
</gene>
<proteinExistence type="predicted"/>
<dbReference type="InterPro" id="IPR052048">
    <property type="entry name" value="ST_Response_Regulator"/>
</dbReference>
<feature type="modified residue" description="4-aspartylphosphate" evidence="1">
    <location>
        <position position="58"/>
    </location>
</feature>
<dbReference type="CDD" id="cd17546">
    <property type="entry name" value="REC_hyHK_CKI1_RcsC-like"/>
    <property type="match status" value="1"/>
</dbReference>
<dbReference type="Gene3D" id="3.40.50.2300">
    <property type="match status" value="1"/>
</dbReference>
<feature type="domain" description="Response regulatory" evidence="2">
    <location>
        <begin position="8"/>
        <end position="122"/>
    </location>
</feature>
<dbReference type="InterPro" id="IPR001789">
    <property type="entry name" value="Sig_transdc_resp-reg_receiver"/>
</dbReference>
<keyword evidence="4" id="KW-1185">Reference proteome</keyword>
<evidence type="ECO:0000256" key="1">
    <source>
        <dbReference type="PROSITE-ProRule" id="PRU00169"/>
    </source>
</evidence>
<reference evidence="3" key="1">
    <citation type="submission" date="2022-08" db="EMBL/GenBank/DDBJ databases">
        <authorList>
            <person name="Marques A."/>
        </authorList>
    </citation>
    <scope>NUCLEOTIDE SEQUENCE</scope>
    <source>
        <strain evidence="3">RhyPub2mFocal</strain>
        <tissue evidence="3">Leaves</tissue>
    </source>
</reference>
<dbReference type="Proteomes" id="UP001140206">
    <property type="component" value="Chromosome 3"/>
</dbReference>
<evidence type="ECO:0000259" key="2">
    <source>
        <dbReference type="PROSITE" id="PS50110"/>
    </source>
</evidence>
<name>A0AAV8E9S5_9POAL</name>